<evidence type="ECO:0000259" key="1">
    <source>
        <dbReference type="Pfam" id="PF19773"/>
    </source>
</evidence>
<dbReference type="Pfam" id="PF19773">
    <property type="entry name" value="DUF6259"/>
    <property type="match status" value="1"/>
</dbReference>
<dbReference type="RefSeq" id="WP_277538767.1">
    <property type="nucleotide sequence ID" value="NZ_JAPDIA010000009.1"/>
</dbReference>
<name>A0A9X4L039_9BACL</name>
<dbReference type="EMBL" id="JAPDIA010000009">
    <property type="protein sequence ID" value="MDG0814112.1"/>
    <property type="molecule type" value="Genomic_DNA"/>
</dbReference>
<accession>A0A9X4L039</accession>
<dbReference type="InterPro" id="IPR046226">
    <property type="entry name" value="DUF6259"/>
</dbReference>
<keyword evidence="3" id="KW-1185">Reference proteome</keyword>
<dbReference type="AlphaFoldDB" id="A0A9X4L039"/>
<proteinExistence type="predicted"/>
<protein>
    <submittedName>
        <fullName evidence="2">DUF6259 domain-containing protein</fullName>
    </submittedName>
</protein>
<evidence type="ECO:0000313" key="2">
    <source>
        <dbReference type="EMBL" id="MDG0814112.1"/>
    </source>
</evidence>
<evidence type="ECO:0000313" key="3">
    <source>
        <dbReference type="Proteomes" id="UP001153404"/>
    </source>
</evidence>
<gene>
    <name evidence="2" type="ORF">OMP40_36155</name>
</gene>
<reference evidence="2" key="1">
    <citation type="submission" date="2022-10" db="EMBL/GenBank/DDBJ databases">
        <title>Comparative genomic analysis of Cohnella hashimotonis sp. nov., isolated from the International Space Station.</title>
        <authorList>
            <person name="Simpson A."/>
            <person name="Venkateswaran K."/>
        </authorList>
    </citation>
    <scope>NUCLEOTIDE SEQUENCE</scope>
    <source>
        <strain evidence="2">DSM 28161</strain>
    </source>
</reference>
<comment type="caution">
    <text evidence="2">The sequence shown here is derived from an EMBL/GenBank/DDBJ whole genome shotgun (WGS) entry which is preliminary data.</text>
</comment>
<organism evidence="2 3">
    <name type="scientific">Cohnella rhizosphaerae</name>
    <dbReference type="NCBI Taxonomy" id="1457232"/>
    <lineage>
        <taxon>Bacteria</taxon>
        <taxon>Bacillati</taxon>
        <taxon>Bacillota</taxon>
        <taxon>Bacilli</taxon>
        <taxon>Bacillales</taxon>
        <taxon>Paenibacillaceae</taxon>
        <taxon>Cohnella</taxon>
    </lineage>
</organism>
<feature type="domain" description="DUF6259" evidence="1">
    <location>
        <begin position="160"/>
        <end position="463"/>
    </location>
</feature>
<sequence>MKGITMTWRTADGFLVEAAVSLAADGETLSFRCAAQGAPAARLLSLEYPIFPDIGAVTPSGEADFVAHPFATGVLVRNPMKHFAPGGIGMRHMPYPECFSGASMQFFAYYGLGRGGLYFAALDGEAHPKWLNFYKNGRDLLEASFIHGCEDIGNGKGVAPAYEVRISFLNGDGWHEAADRYRAWAEAQPWCAKGKLADRAGGDGDWLFRDMGVATFGINAGSDRTPWLHAYHKHIGTPMFHVLGPDWTNAPQTFGSGVPGGFDDWFPTRFDPANLAVMRQYGDKFAPFEFDYLYHFGGADGELGRAAAQKFPDNKKSVDAYNFPFLCPAHPYTHDFHVKRDAELQRTVGVDAIYYDISANNILKVCMDDSHGHPVGAGRLIDEAYRRNYADTKAAMADIAGRYVPMGTEMINETMLGLIDYYQARAGGQPAAPLEIWPKRDLLKTGDAELIPLFSYVYHDFGVLRMDGWGKLVREIGDLFYYTVARTYLWGGLYELNYEYSPMEALDGKENPPEEHYYTFDPRGYAFDEERADYVGVYARLRVGAANKYWAYGRMLRPLAFARERVAVDWYHYNHGKETPEFNDAGRIEVDAVVHAAWQYKEESVGLFFANASGEARRVTMRLDPAAYGKSRMAGRLYALGMEGVEVPGFERGADGGVAFALPAGSVVMLELT</sequence>
<dbReference type="Proteomes" id="UP001153404">
    <property type="component" value="Unassembled WGS sequence"/>
</dbReference>